<evidence type="ECO:0000313" key="7">
    <source>
        <dbReference type="EMBL" id="KAJ3836674.1"/>
    </source>
</evidence>
<feature type="compositionally biased region" description="Polar residues" evidence="5">
    <location>
        <begin position="94"/>
        <end position="118"/>
    </location>
</feature>
<organism evidence="7 8">
    <name type="scientific">Lentinula raphanica</name>
    <dbReference type="NCBI Taxonomy" id="153919"/>
    <lineage>
        <taxon>Eukaryota</taxon>
        <taxon>Fungi</taxon>
        <taxon>Dikarya</taxon>
        <taxon>Basidiomycota</taxon>
        <taxon>Agaricomycotina</taxon>
        <taxon>Agaricomycetes</taxon>
        <taxon>Agaricomycetidae</taxon>
        <taxon>Agaricales</taxon>
        <taxon>Marasmiineae</taxon>
        <taxon>Omphalotaceae</taxon>
        <taxon>Lentinula</taxon>
    </lineage>
</organism>
<sequence length="1216" mass="138375">MSRQSRSTAAIASTSSSDNDSSKENHAIGSAKVKMEKQQTKGKGMDAAKTRAHVEEEEEQADDADAEGDVDEEEEEDDEEQGSGSPKGRKRARANTNGDSRPSQPQNGTKAIPRSTTLPRDPADGFIPGSIVRIQLRNFLTYDYVEFRTGPYLNMIIGPNGTGKSSIACAIALGLNFSPKVLGRAEQISAYIKNGCVDGHIEIELKTPPGKPNLVIHRKLATLGKNNSFVLNGKNASGKEVSQRMAELGVQVGNLCSFLPQDKVSEFAMMSPQQLLKETQKAAGDTNLTRWHETLIDAGKQSSVLKEKIASDQSQLTQMQARNAAIEREVDRYRERRKIEEMIKILEVYIPCASYRELLARYNELKETQRKMHQNVLRLKAKNEPAHKLLNALQSDLKGLERKRESRKKDTQKLFHDMQKLYDNNEQMENQVEKLQTDLEHLDQTEQNRHRQIRELEGKIERMEEEHRQPLPDTLIAIIEDKDGIVKNEKADISRARAEISARRDESDNRLREKMEERAVVLRKIEHAQKGLRDLDSVDHQKLQRLGQFNQDAADAVVWLRANKHRFRKEIIEPAILTLNVPNARYASAIETIMHADKFKTFVAQCREDYDLLNELVNDQGALGRKAWIAIWFRDPNRTRLAEPPMTQDELRALNFEGYLSDFVSCPPGMLWYLQNEVSIHRTAVTLVNNAVNVDHATQAVARSGGATFIVGTVVNSVSRSRYGRKAISNVTRELGRAHFLASHGVDTDAKRRIESEISQYQAEATVYNEEIDKLKEEAKEIEADVQENDKRAKEFKARVDAAAKARTAKEKLRQSISREQNILRQKRAAPSADQERANIRVELVKVAKKRVKIIKEYLDVVKKVVAEQQETTRVGLEYIQVSANRSALEQLCKKKDEKYNQALDAFNLIDVEYNEAKRRSKEALNQSRDALNNTTDEIREKYQEVQDRRTQYEQALKLAEANNTTLPSAEGIDLRTADQYRAELESQQAQLELVSKTQPGIIEQYEKRKQEIENLDLALKERQENADKIERSIQRTLNQWKPALEKLVGSIGQKFSAAFDRIGCAGEIRISENEDYDKWAIDILVKFRDEEKLQLLTGQRQSGGERSLTTILYLMSLTEEARAPFSLVDEINQGMDQRAERVVHNNMVKVTCDDDSAQYFLITPKLLPDLDYHERMKILCVNNGEWLPEETKVGNLMNLIEGYVSTRRNRAPNGA</sequence>
<comment type="similarity">
    <text evidence="1">Belongs to the SMC family. SMC5 subfamily.</text>
</comment>
<feature type="coiled-coil region" evidence="4">
    <location>
        <begin position="309"/>
        <end position="466"/>
    </location>
</feature>
<dbReference type="AlphaFoldDB" id="A0AA38P5G4"/>
<feature type="compositionally biased region" description="Low complexity" evidence="5">
    <location>
        <begin position="1"/>
        <end position="19"/>
    </location>
</feature>
<reference evidence="7" key="1">
    <citation type="submission" date="2022-08" db="EMBL/GenBank/DDBJ databases">
        <authorList>
            <consortium name="DOE Joint Genome Institute"/>
            <person name="Min B."/>
            <person name="Riley R."/>
            <person name="Sierra-Patev S."/>
            <person name="Naranjo-Ortiz M."/>
            <person name="Looney B."/>
            <person name="Konkel Z."/>
            <person name="Slot J.C."/>
            <person name="Sakamoto Y."/>
            <person name="Steenwyk J.L."/>
            <person name="Rokas A."/>
            <person name="Carro J."/>
            <person name="Camarero S."/>
            <person name="Ferreira P."/>
            <person name="Molpeceres G."/>
            <person name="Ruiz-Duenas F.J."/>
            <person name="Serrano A."/>
            <person name="Henrissat B."/>
            <person name="Drula E."/>
            <person name="Hughes K.W."/>
            <person name="Mata J.L."/>
            <person name="Ishikawa N.K."/>
            <person name="Vargas-Isla R."/>
            <person name="Ushijima S."/>
            <person name="Smith C.A."/>
            <person name="Ahrendt S."/>
            <person name="Andreopoulos W."/>
            <person name="He G."/>
            <person name="Labutti K."/>
            <person name="Lipzen A."/>
            <person name="Ng V."/>
            <person name="Sandor L."/>
            <person name="Barry K."/>
            <person name="Martinez A.T."/>
            <person name="Xiao Y."/>
            <person name="Gibbons J.G."/>
            <person name="Terashima K."/>
            <person name="Hibbett D.S."/>
            <person name="Grigoriev I.V."/>
        </authorList>
    </citation>
    <scope>NUCLEOTIDE SEQUENCE</scope>
    <source>
        <strain evidence="7">TFB9207</strain>
    </source>
</reference>
<feature type="coiled-coil region" evidence="4">
    <location>
        <begin position="751"/>
        <end position="830"/>
    </location>
</feature>
<evidence type="ECO:0000256" key="3">
    <source>
        <dbReference type="ARBA" id="ARBA00023054"/>
    </source>
</evidence>
<dbReference type="InterPro" id="IPR003395">
    <property type="entry name" value="RecF/RecN/SMC_N"/>
</dbReference>
<feature type="compositionally biased region" description="Basic and acidic residues" evidence="5">
    <location>
        <begin position="33"/>
        <end position="54"/>
    </location>
</feature>
<dbReference type="InterPro" id="IPR027417">
    <property type="entry name" value="P-loop_NTPase"/>
</dbReference>
<dbReference type="Gene3D" id="3.40.50.300">
    <property type="entry name" value="P-loop containing nucleotide triphosphate hydrolases"/>
    <property type="match status" value="2"/>
</dbReference>
<comment type="caution">
    <text evidence="7">The sequence shown here is derived from an EMBL/GenBank/DDBJ whole genome shotgun (WGS) entry which is preliminary data.</text>
</comment>
<protein>
    <recommendedName>
        <fullName evidence="2">Structural maintenance of chromosomes protein 5</fullName>
    </recommendedName>
</protein>
<evidence type="ECO:0000259" key="6">
    <source>
        <dbReference type="Pfam" id="PF02463"/>
    </source>
</evidence>
<evidence type="ECO:0000256" key="2">
    <source>
        <dbReference type="ARBA" id="ARBA00018687"/>
    </source>
</evidence>
<feature type="region of interest" description="Disordered" evidence="5">
    <location>
        <begin position="1"/>
        <end position="125"/>
    </location>
</feature>
<dbReference type="Proteomes" id="UP001163846">
    <property type="component" value="Unassembled WGS sequence"/>
</dbReference>
<gene>
    <name evidence="7" type="ORF">F5878DRAFT_662761</name>
</gene>
<dbReference type="EMBL" id="MU806301">
    <property type="protein sequence ID" value="KAJ3836674.1"/>
    <property type="molecule type" value="Genomic_DNA"/>
</dbReference>
<dbReference type="GO" id="GO:0005634">
    <property type="term" value="C:nucleus"/>
    <property type="evidence" value="ECO:0007669"/>
    <property type="project" value="TreeGrafter"/>
</dbReference>
<dbReference type="Pfam" id="PF02463">
    <property type="entry name" value="SMC_N"/>
    <property type="match status" value="1"/>
</dbReference>
<dbReference type="PANTHER" id="PTHR45916:SF1">
    <property type="entry name" value="STRUCTURAL MAINTENANCE OF CHROMOSOMES PROTEIN 5"/>
    <property type="match status" value="1"/>
</dbReference>
<keyword evidence="3 4" id="KW-0175">Coiled coil</keyword>
<name>A0AA38P5G4_9AGAR</name>
<proteinExistence type="inferred from homology"/>
<keyword evidence="8" id="KW-1185">Reference proteome</keyword>
<feature type="coiled-coil region" evidence="4">
    <location>
        <begin position="914"/>
        <end position="1040"/>
    </location>
</feature>
<evidence type="ECO:0000256" key="1">
    <source>
        <dbReference type="ARBA" id="ARBA00010171"/>
    </source>
</evidence>
<dbReference type="PANTHER" id="PTHR45916">
    <property type="entry name" value="STRUCTURAL MAINTENANCE OF CHROMOSOMES PROTEIN 5"/>
    <property type="match status" value="1"/>
</dbReference>
<accession>A0AA38P5G4</accession>
<evidence type="ECO:0000256" key="5">
    <source>
        <dbReference type="SAM" id="MobiDB-lite"/>
    </source>
</evidence>
<dbReference type="GO" id="GO:0030915">
    <property type="term" value="C:Smc5-Smc6 complex"/>
    <property type="evidence" value="ECO:0007669"/>
    <property type="project" value="TreeGrafter"/>
</dbReference>
<dbReference type="GO" id="GO:0000724">
    <property type="term" value="P:double-strand break repair via homologous recombination"/>
    <property type="evidence" value="ECO:0007669"/>
    <property type="project" value="TreeGrafter"/>
</dbReference>
<feature type="compositionally biased region" description="Acidic residues" evidence="5">
    <location>
        <begin position="55"/>
        <end position="81"/>
    </location>
</feature>
<dbReference type="GO" id="GO:0003697">
    <property type="term" value="F:single-stranded DNA binding"/>
    <property type="evidence" value="ECO:0007669"/>
    <property type="project" value="TreeGrafter"/>
</dbReference>
<evidence type="ECO:0000256" key="4">
    <source>
        <dbReference type="SAM" id="Coils"/>
    </source>
</evidence>
<feature type="domain" description="RecF/RecN/SMC N-terminal" evidence="6">
    <location>
        <begin position="131"/>
        <end position="1164"/>
    </location>
</feature>
<dbReference type="SUPFAM" id="SSF52540">
    <property type="entry name" value="P-loop containing nucleoside triphosphate hydrolases"/>
    <property type="match status" value="2"/>
</dbReference>
<evidence type="ECO:0000313" key="8">
    <source>
        <dbReference type="Proteomes" id="UP001163846"/>
    </source>
</evidence>